<dbReference type="EMBL" id="JADBEF010000001">
    <property type="protein sequence ID" value="MBE1561968.1"/>
    <property type="molecule type" value="Genomic_DNA"/>
</dbReference>
<accession>A0ABR9KIW3</accession>
<keyword evidence="3" id="KW-1185">Reference proteome</keyword>
<evidence type="ECO:0000313" key="2">
    <source>
        <dbReference type="EMBL" id="MBE1561968.1"/>
    </source>
</evidence>
<feature type="domain" description="Bacterial bifunctional deaminase-reductase C-terminal" evidence="1">
    <location>
        <begin position="79"/>
        <end position="161"/>
    </location>
</feature>
<dbReference type="Proteomes" id="UP000661607">
    <property type="component" value="Unassembled WGS sequence"/>
</dbReference>
<proteinExistence type="predicted"/>
<organism evidence="2 3">
    <name type="scientific">Nonomuraea africana</name>
    <dbReference type="NCBI Taxonomy" id="46171"/>
    <lineage>
        <taxon>Bacteria</taxon>
        <taxon>Bacillati</taxon>
        <taxon>Actinomycetota</taxon>
        <taxon>Actinomycetes</taxon>
        <taxon>Streptosporangiales</taxon>
        <taxon>Streptosporangiaceae</taxon>
        <taxon>Nonomuraea</taxon>
    </lineage>
</organism>
<evidence type="ECO:0000313" key="3">
    <source>
        <dbReference type="Proteomes" id="UP000661607"/>
    </source>
</evidence>
<dbReference type="InterPro" id="IPR024072">
    <property type="entry name" value="DHFR-like_dom_sf"/>
</dbReference>
<comment type="caution">
    <text evidence="2">The sequence shown here is derived from an EMBL/GenBank/DDBJ whole genome shotgun (WGS) entry which is preliminary data.</text>
</comment>
<dbReference type="RefSeq" id="WP_192776798.1">
    <property type="nucleotide sequence ID" value="NZ_BAAASY010000030.1"/>
</dbReference>
<protein>
    <submittedName>
        <fullName evidence="2">Dihydrofolate reductase</fullName>
    </submittedName>
</protein>
<dbReference type="SUPFAM" id="SSF53597">
    <property type="entry name" value="Dihydrofolate reductase-like"/>
    <property type="match status" value="1"/>
</dbReference>
<dbReference type="InterPro" id="IPR002734">
    <property type="entry name" value="RibDG_C"/>
</dbReference>
<name>A0ABR9KIW3_9ACTN</name>
<reference evidence="2 3" key="1">
    <citation type="submission" date="2020-10" db="EMBL/GenBank/DDBJ databases">
        <title>Sequencing the genomes of 1000 actinobacteria strains.</title>
        <authorList>
            <person name="Klenk H.-P."/>
        </authorList>
    </citation>
    <scope>NUCLEOTIDE SEQUENCE [LARGE SCALE GENOMIC DNA]</scope>
    <source>
        <strain evidence="2 3">DSM 43748</strain>
    </source>
</reference>
<evidence type="ECO:0000259" key="1">
    <source>
        <dbReference type="Pfam" id="PF01872"/>
    </source>
</evidence>
<dbReference type="Pfam" id="PF01872">
    <property type="entry name" value="RibD_C"/>
    <property type="match status" value="1"/>
</dbReference>
<gene>
    <name evidence="2" type="ORF">H4W81_004747</name>
</gene>
<dbReference type="Gene3D" id="3.40.430.10">
    <property type="entry name" value="Dihydrofolate Reductase, subunit A"/>
    <property type="match status" value="1"/>
</dbReference>
<sequence>MGDTEPQTAGGKVLWHFTMSLDGFVAGPDHDMDWMMTGVSSRPGLIEEYVETTGAVLGGRDGWDHFPDAGSVYGGAWDGPVFVLTHHPEDATPADRVTFLNCDPAEAVRIGLEAAGGKNLEVFSPSIGRQLLELGLIDEIDLHIAPVLLGEGIRLYDNPGGEPIRLHRVGEGDPTSVVNVRYRPTTTAKIPTERASDI</sequence>